<dbReference type="Gene3D" id="3.40.50.10320">
    <property type="entry name" value="LmbE-like"/>
    <property type="match status" value="1"/>
</dbReference>
<reference evidence="1 2" key="1">
    <citation type="submission" date="2021-05" db="EMBL/GenBank/DDBJ databases">
        <title>Roseococcus sp. XZZS9, whole genome shotgun sequencing project.</title>
        <authorList>
            <person name="Zhao G."/>
            <person name="Shen L."/>
        </authorList>
    </citation>
    <scope>NUCLEOTIDE SEQUENCE [LARGE SCALE GENOMIC DNA]</scope>
    <source>
        <strain evidence="1 2">XZZS9</strain>
    </source>
</reference>
<dbReference type="Pfam" id="PF02585">
    <property type="entry name" value="PIG-L"/>
    <property type="match status" value="1"/>
</dbReference>
<gene>
    <name evidence="1" type="ORF">KHU32_15615</name>
</gene>
<evidence type="ECO:0000313" key="2">
    <source>
        <dbReference type="Proteomes" id="UP000766336"/>
    </source>
</evidence>
<dbReference type="InterPro" id="IPR024078">
    <property type="entry name" value="LmbE-like_dom_sf"/>
</dbReference>
<accession>A0ABS5QG76</accession>
<name>A0ABS5QG76_9PROT</name>
<dbReference type="SUPFAM" id="SSF102588">
    <property type="entry name" value="LmbE-like"/>
    <property type="match status" value="1"/>
</dbReference>
<dbReference type="RefSeq" id="WP_213671086.1">
    <property type="nucleotide sequence ID" value="NZ_JAHCDA010000003.1"/>
</dbReference>
<dbReference type="Proteomes" id="UP000766336">
    <property type="component" value="Unassembled WGS sequence"/>
</dbReference>
<evidence type="ECO:0000313" key="1">
    <source>
        <dbReference type="EMBL" id="MBS7812378.1"/>
    </source>
</evidence>
<dbReference type="EMBL" id="JAHCDA010000003">
    <property type="protein sequence ID" value="MBS7812378.1"/>
    <property type="molecule type" value="Genomic_DNA"/>
</dbReference>
<protein>
    <submittedName>
        <fullName evidence="1">PIG-L family deacetylase</fullName>
    </submittedName>
</protein>
<organism evidence="1 2">
    <name type="scientific">Roseococcus pinisoli</name>
    <dbReference type="NCBI Taxonomy" id="2835040"/>
    <lineage>
        <taxon>Bacteria</taxon>
        <taxon>Pseudomonadati</taxon>
        <taxon>Pseudomonadota</taxon>
        <taxon>Alphaproteobacteria</taxon>
        <taxon>Acetobacterales</taxon>
        <taxon>Roseomonadaceae</taxon>
        <taxon>Roseococcus</taxon>
    </lineage>
</organism>
<dbReference type="InterPro" id="IPR003737">
    <property type="entry name" value="GlcNAc_PI_deacetylase-related"/>
</dbReference>
<comment type="caution">
    <text evidence="1">The sequence shown here is derived from an EMBL/GenBank/DDBJ whole genome shotgun (WGS) entry which is preliminary data.</text>
</comment>
<keyword evidence="2" id="KW-1185">Reference proteome</keyword>
<sequence>MTKRILAISPHSDDVELGLGGYLHRENVRSTIPCHTQVVVIAQGSGSASRQRPTDGWVRNEEGSAAGQVLGCASYDFVGLAPDGAFGSTPRGGLVKSLEHFFYAEGPWDEVFIPLPSYHTDHTVTYEACLAALRMRKGFVSPRRIFAYEYPANCWGPQAPATGKVYAALQPADLQAKLAALAKHSSQWVSVPDAPYIGLDHVEAFAKVRGGECAAPAAELFYLLREIGA</sequence>
<proteinExistence type="predicted"/>